<feature type="region of interest" description="Disordered" evidence="1">
    <location>
        <begin position="32"/>
        <end position="63"/>
    </location>
</feature>
<accession>A0A154MIR4</accession>
<dbReference type="AlphaFoldDB" id="A0A154MIR4"/>
<reference evidence="2 3" key="1">
    <citation type="submission" date="2015-12" db="EMBL/GenBank/DDBJ databases">
        <title>Amycolatopsis regifaucium genome sequencing and assembly.</title>
        <authorList>
            <person name="Mayilraj S."/>
        </authorList>
    </citation>
    <scope>NUCLEOTIDE SEQUENCE [LARGE SCALE GENOMIC DNA]</scope>
    <source>
        <strain evidence="2 3">GY080</strain>
    </source>
</reference>
<comment type="caution">
    <text evidence="2">The sequence shown here is derived from an EMBL/GenBank/DDBJ whole genome shotgun (WGS) entry which is preliminary data.</text>
</comment>
<evidence type="ECO:0000313" key="2">
    <source>
        <dbReference type="EMBL" id="KZB84232.1"/>
    </source>
</evidence>
<dbReference type="Proteomes" id="UP000076321">
    <property type="component" value="Unassembled WGS sequence"/>
</dbReference>
<evidence type="ECO:0000313" key="3">
    <source>
        <dbReference type="Proteomes" id="UP000076321"/>
    </source>
</evidence>
<sequence length="63" mass="7202">MFRQGRLAWSDVDTAERATLTVEQRRQLLDLENETLHRDDRDVHGSTSVSTRSGGLPTLGRRH</sequence>
<protein>
    <submittedName>
        <fullName evidence="2">Uncharacterized protein</fullName>
    </submittedName>
</protein>
<name>A0A154MIR4_9PSEU</name>
<organism evidence="2 3">
    <name type="scientific">Amycolatopsis regifaucium</name>
    <dbReference type="NCBI Taxonomy" id="546365"/>
    <lineage>
        <taxon>Bacteria</taxon>
        <taxon>Bacillati</taxon>
        <taxon>Actinomycetota</taxon>
        <taxon>Actinomycetes</taxon>
        <taxon>Pseudonocardiales</taxon>
        <taxon>Pseudonocardiaceae</taxon>
        <taxon>Amycolatopsis</taxon>
    </lineage>
</organism>
<dbReference type="EMBL" id="LQCI01000016">
    <property type="protein sequence ID" value="KZB84232.1"/>
    <property type="molecule type" value="Genomic_DNA"/>
</dbReference>
<evidence type="ECO:0000256" key="1">
    <source>
        <dbReference type="SAM" id="MobiDB-lite"/>
    </source>
</evidence>
<feature type="compositionally biased region" description="Basic and acidic residues" evidence="1">
    <location>
        <begin position="32"/>
        <end position="44"/>
    </location>
</feature>
<proteinExistence type="predicted"/>
<gene>
    <name evidence="2" type="ORF">AVL48_33685</name>
</gene>